<dbReference type="InterPro" id="IPR036388">
    <property type="entry name" value="WH-like_DNA-bd_sf"/>
</dbReference>
<keyword evidence="1" id="KW-0805">Transcription regulation</keyword>
<evidence type="ECO:0000256" key="1">
    <source>
        <dbReference type="ARBA" id="ARBA00023015"/>
    </source>
</evidence>
<protein>
    <submittedName>
        <fullName evidence="5">Transcriptional regulator, AsnC family</fullName>
    </submittedName>
</protein>
<evidence type="ECO:0000256" key="2">
    <source>
        <dbReference type="ARBA" id="ARBA00023125"/>
    </source>
</evidence>
<dbReference type="CDD" id="cd00090">
    <property type="entry name" value="HTH_ARSR"/>
    <property type="match status" value="1"/>
</dbReference>
<dbReference type="Gene3D" id="3.30.70.920">
    <property type="match status" value="1"/>
</dbReference>
<keyword evidence="3" id="KW-0804">Transcription</keyword>
<dbReference type="PANTHER" id="PTHR30154">
    <property type="entry name" value="LEUCINE-RESPONSIVE REGULATORY PROTEIN"/>
    <property type="match status" value="1"/>
</dbReference>
<dbReference type="InterPro" id="IPR011991">
    <property type="entry name" value="ArsR-like_HTH"/>
</dbReference>
<dbReference type="RefSeq" id="WP_020220520.1">
    <property type="nucleotide sequence ID" value="NZ_BANO01000001.1"/>
</dbReference>
<dbReference type="InterPro" id="IPR011008">
    <property type="entry name" value="Dimeric_a/b-barrel"/>
</dbReference>
<dbReference type="InterPro" id="IPR019887">
    <property type="entry name" value="Tscrpt_reg_AsnC/Lrp_C"/>
</dbReference>
<dbReference type="SUPFAM" id="SSF46785">
    <property type="entry name" value="Winged helix' DNA-binding domain"/>
    <property type="match status" value="1"/>
</dbReference>
<gene>
    <name evidence="5" type="ORF">MBEHAL_0612</name>
</gene>
<dbReference type="Pfam" id="PF13412">
    <property type="entry name" value="HTH_24"/>
    <property type="match status" value="1"/>
</dbReference>
<evidence type="ECO:0000259" key="4">
    <source>
        <dbReference type="PROSITE" id="PS50956"/>
    </source>
</evidence>
<organism evidence="5 6">
    <name type="scientific">Halarchaeum acidiphilum MH1-52-1</name>
    <dbReference type="NCBI Taxonomy" id="1261545"/>
    <lineage>
        <taxon>Archaea</taxon>
        <taxon>Methanobacteriati</taxon>
        <taxon>Methanobacteriota</taxon>
        <taxon>Stenosarchaea group</taxon>
        <taxon>Halobacteria</taxon>
        <taxon>Halobacteriales</taxon>
        <taxon>Halobacteriaceae</taxon>
    </lineage>
</organism>
<dbReference type="InterPro" id="IPR000485">
    <property type="entry name" value="AsnC-type_HTH_dom"/>
</dbReference>
<accession>U2YSZ9</accession>
<dbReference type="InterPro" id="IPR019888">
    <property type="entry name" value="Tscrpt_reg_AsnC-like"/>
</dbReference>
<dbReference type="InterPro" id="IPR036390">
    <property type="entry name" value="WH_DNA-bd_sf"/>
</dbReference>
<dbReference type="SMART" id="SM00344">
    <property type="entry name" value="HTH_ASNC"/>
    <property type="match status" value="1"/>
</dbReference>
<reference evidence="5 6" key="1">
    <citation type="submission" date="2013-09" db="EMBL/GenBank/DDBJ databases">
        <title>Whole genome sequencing of Halarchaeum acidiphilum strain MH1-52-1.</title>
        <authorList>
            <person name="Shimane Y."/>
            <person name="Minegishi H."/>
            <person name="Nishi S."/>
            <person name="Echigo A."/>
            <person name="Shuto A."/>
            <person name="Konishi M."/>
            <person name="Ito T."/>
            <person name="Ohkuma M."/>
            <person name="Ohta Y."/>
            <person name="Nagano Y."/>
            <person name="Tsubouchi T."/>
            <person name="Mori K."/>
            <person name="Usui K."/>
            <person name="Kamekura M."/>
            <person name="Usami R."/>
            <person name="Takaki Y."/>
            <person name="Hatada Y."/>
        </authorList>
    </citation>
    <scope>NUCLEOTIDE SEQUENCE [LARGE SCALE GENOMIC DNA]</scope>
    <source>
        <strain evidence="5 6">JCM 16109</strain>
    </source>
</reference>
<dbReference type="OrthoDB" id="183514at2157"/>
<proteinExistence type="predicted"/>
<evidence type="ECO:0000313" key="6">
    <source>
        <dbReference type="Proteomes" id="UP000016986"/>
    </source>
</evidence>
<sequence>MSNAERPVAELDETDLELLEYIETDFDVSLETLSEQLDLSKSAVHYRLNKLKDRGVVEGVTADLDPLAFGLDMVAITEVSVTHESGYSEKVGVKLSEIGGVEQAYYTMGDVDFVVIVRVQNRNQMNDVIDQIVAINGVNQTSSRFVMDEVKSNPNVVVGMPARAKDAILERD</sequence>
<dbReference type="SUPFAM" id="SSF54909">
    <property type="entry name" value="Dimeric alpha+beta barrel"/>
    <property type="match status" value="1"/>
</dbReference>
<feature type="domain" description="HTH asnC-type" evidence="4">
    <location>
        <begin position="11"/>
        <end position="72"/>
    </location>
</feature>
<dbReference type="Proteomes" id="UP000016986">
    <property type="component" value="Unassembled WGS sequence"/>
</dbReference>
<dbReference type="eggNOG" id="arCOG01580">
    <property type="taxonomic scope" value="Archaea"/>
</dbReference>
<evidence type="ECO:0000313" key="5">
    <source>
        <dbReference type="EMBL" id="GAD51852.1"/>
    </source>
</evidence>
<dbReference type="PRINTS" id="PR00033">
    <property type="entry name" value="HTHASNC"/>
</dbReference>
<dbReference type="PANTHER" id="PTHR30154:SF34">
    <property type="entry name" value="TRANSCRIPTIONAL REGULATOR AZLB"/>
    <property type="match status" value="1"/>
</dbReference>
<comment type="caution">
    <text evidence="5">The sequence shown here is derived from an EMBL/GenBank/DDBJ whole genome shotgun (WGS) entry which is preliminary data.</text>
</comment>
<dbReference type="Pfam" id="PF01037">
    <property type="entry name" value="AsnC_trans_reg"/>
    <property type="match status" value="1"/>
</dbReference>
<keyword evidence="6" id="KW-1185">Reference proteome</keyword>
<dbReference type="EMBL" id="BATA01000009">
    <property type="protein sequence ID" value="GAD51852.1"/>
    <property type="molecule type" value="Genomic_DNA"/>
</dbReference>
<keyword evidence="2" id="KW-0238">DNA-binding</keyword>
<dbReference type="GO" id="GO:0043200">
    <property type="term" value="P:response to amino acid"/>
    <property type="evidence" value="ECO:0007669"/>
    <property type="project" value="TreeGrafter"/>
</dbReference>
<name>U2YSZ9_9EURY</name>
<dbReference type="AlphaFoldDB" id="U2YSZ9"/>
<dbReference type="Gene3D" id="1.10.10.10">
    <property type="entry name" value="Winged helix-like DNA-binding domain superfamily/Winged helix DNA-binding domain"/>
    <property type="match status" value="1"/>
</dbReference>
<evidence type="ECO:0000256" key="3">
    <source>
        <dbReference type="ARBA" id="ARBA00023163"/>
    </source>
</evidence>
<dbReference type="GO" id="GO:0043565">
    <property type="term" value="F:sequence-specific DNA binding"/>
    <property type="evidence" value="ECO:0007669"/>
    <property type="project" value="InterPro"/>
</dbReference>
<dbReference type="PROSITE" id="PS50956">
    <property type="entry name" value="HTH_ASNC_2"/>
    <property type="match status" value="1"/>
</dbReference>
<dbReference type="GO" id="GO:0005829">
    <property type="term" value="C:cytosol"/>
    <property type="evidence" value="ECO:0007669"/>
    <property type="project" value="TreeGrafter"/>
</dbReference>